<evidence type="ECO:0000313" key="1">
    <source>
        <dbReference type="EMBL" id="MBW86603.1"/>
    </source>
</evidence>
<organism evidence="1">
    <name type="scientific">Rhizophora mucronata</name>
    <name type="common">Asiatic mangrove</name>
    <dbReference type="NCBI Taxonomy" id="61149"/>
    <lineage>
        <taxon>Eukaryota</taxon>
        <taxon>Viridiplantae</taxon>
        <taxon>Streptophyta</taxon>
        <taxon>Embryophyta</taxon>
        <taxon>Tracheophyta</taxon>
        <taxon>Spermatophyta</taxon>
        <taxon>Magnoliopsida</taxon>
        <taxon>eudicotyledons</taxon>
        <taxon>Gunneridae</taxon>
        <taxon>Pentapetalae</taxon>
        <taxon>rosids</taxon>
        <taxon>fabids</taxon>
        <taxon>Malpighiales</taxon>
        <taxon>Rhizophoraceae</taxon>
        <taxon>Rhizophora</taxon>
    </lineage>
</organism>
<proteinExistence type="predicted"/>
<sequence>MPCQIISSFSPISYVDNPRSKVLHLTCSQHHLSVLWRLLTTKPISLYHLQIELTH</sequence>
<reference evidence="1" key="1">
    <citation type="submission" date="2018-02" db="EMBL/GenBank/DDBJ databases">
        <title>Rhizophora mucronata_Transcriptome.</title>
        <authorList>
            <person name="Meera S.P."/>
            <person name="Sreeshan A."/>
            <person name="Augustine A."/>
        </authorList>
    </citation>
    <scope>NUCLEOTIDE SEQUENCE</scope>
    <source>
        <tissue evidence="1">Leaf</tissue>
    </source>
</reference>
<accession>A0A2P2IZF0</accession>
<dbReference type="AlphaFoldDB" id="A0A2P2IZF0"/>
<protein>
    <submittedName>
        <fullName evidence="1">Uncharacterized protein</fullName>
    </submittedName>
</protein>
<name>A0A2P2IZF0_RHIMU</name>
<dbReference type="EMBL" id="GGEC01006120">
    <property type="protein sequence ID" value="MBW86603.1"/>
    <property type="molecule type" value="Transcribed_RNA"/>
</dbReference>